<dbReference type="PATRIC" id="fig|465515.4.peg.543"/>
<reference evidence="2 4" key="3">
    <citation type="submission" date="2018-06" db="EMBL/GenBank/DDBJ databases">
        <authorList>
            <consortium name="Pathogen Informatics"/>
            <person name="Doyle S."/>
        </authorList>
    </citation>
    <scope>NUCLEOTIDE SEQUENCE [LARGE SCALE GENOMIC DNA]</scope>
    <source>
        <strain evidence="2 4">NCTC2665</strain>
    </source>
</reference>
<dbReference type="HOGENOM" id="CLU_028014_3_1_11"/>
<name>C5C9F9_MICLC</name>
<dbReference type="RefSeq" id="WP_012750764.1">
    <property type="nucleotide sequence ID" value="NC_012803.1"/>
</dbReference>
<dbReference type="GeneID" id="93344749"/>
<dbReference type="SUPFAM" id="SSF53756">
    <property type="entry name" value="UDP-Glycosyltransferase/glycogen phosphorylase"/>
    <property type="match status" value="1"/>
</dbReference>
<reference evidence="3" key="2">
    <citation type="journal article" date="2010" name="J. Bacteriol.">
        <title>Genome sequence of the Fleming strain of Micrococcus luteus, a simple free-living actinobacterium.</title>
        <authorList>
            <person name="Young M."/>
            <person name="Artsatbanov V."/>
            <person name="Beller H.R."/>
            <person name="Chandra G."/>
            <person name="Chater K.F."/>
            <person name="Dover L.G."/>
            <person name="Goh E.B."/>
            <person name="Kahan T."/>
            <person name="Kaprelyants A.S."/>
            <person name="Kyrpides N."/>
            <person name="Lapidus A."/>
            <person name="Lowry S.R."/>
            <person name="Lykidis A."/>
            <person name="Mahillon J."/>
            <person name="Markowitz V."/>
            <person name="Mavromatis K."/>
            <person name="Mukamolova G.V."/>
            <person name="Oren A."/>
            <person name="Rokem J.S."/>
            <person name="Smith M.C."/>
            <person name="Young D.I."/>
            <person name="Greenblatt C.L."/>
        </authorList>
    </citation>
    <scope>NUCLEOTIDE SEQUENCE [LARGE SCALE GENOMIC DNA]</scope>
    <source>
        <strain evidence="3">ATCC 4698 / DSM 20030 / JCM 1464 / NBRC 3333 / NCIMB 9278 / NCTC 2665 / VKM Ac-2230</strain>
    </source>
</reference>
<dbReference type="EMBL" id="LS483396">
    <property type="protein sequence ID" value="SQG49065.1"/>
    <property type="molecule type" value="Genomic_DNA"/>
</dbReference>
<sequence length="420" mass="44972">MLFLLARDPLASRTGRIAVLETGVSGLVEAGHDVTVATISEGESGDWLGRPLTRIAPPRLAGLPLSVLGHLARRHSLNEAVLDGRRVRHEVRRTVRHVRPDVVVGDGIRTWPLLEDVRVPTVLHLDDLLSDRYRSAAFKDGNDSVLGYYGERLPGAVRGAAERAAHRALTLEGRLVHRREIAAARACTVPAMTSRTEARILRDRAGCPVVDLPMAVDTRTPGTPSEAPAGSFAFLGVLHYGPNLVALRHLRDEVIPAARARGLDLSVTAYGKGADDLRDEFPGSTGVILAGYVDGLGEALRQHRGFLSPVLSGAGVKTKVLDAMSVGLPVAATPLGVEGIPVTAGVDALVGDTTEELVEHIRALMEQPERADRIGRAGWELLRTTLSAQRVRSAWDDAVRSAVRHGPATDRPGAVPRPRA</sequence>
<dbReference type="Proteomes" id="UP000248985">
    <property type="component" value="Chromosome 1"/>
</dbReference>
<dbReference type="Pfam" id="PF13692">
    <property type="entry name" value="Glyco_trans_1_4"/>
    <property type="match status" value="1"/>
</dbReference>
<organism evidence="1 3">
    <name type="scientific">Micrococcus luteus (strain ATCC 4698 / DSM 20030 / JCM 1464 / CCM 169 / CCUG 5858 / IAM 1056 / NBRC 3333 / NCIMB 9278 / NCTC 2665 / VKM Ac-2230)</name>
    <name type="common">Micrococcus lysodeikticus</name>
    <dbReference type="NCBI Taxonomy" id="465515"/>
    <lineage>
        <taxon>Bacteria</taxon>
        <taxon>Bacillati</taxon>
        <taxon>Actinomycetota</taxon>
        <taxon>Actinomycetes</taxon>
        <taxon>Micrococcales</taxon>
        <taxon>Micrococcaceae</taxon>
        <taxon>Micrococcus</taxon>
    </lineage>
</organism>
<evidence type="ECO:0000313" key="3">
    <source>
        <dbReference type="Proteomes" id="UP000000738"/>
    </source>
</evidence>
<evidence type="ECO:0000313" key="1">
    <source>
        <dbReference type="EMBL" id="ACS30111.1"/>
    </source>
</evidence>
<protein>
    <submittedName>
        <fullName evidence="1">Glycosyltransferase</fullName>
    </submittedName>
</protein>
<dbReference type="AlphaFoldDB" id="C5C9F9"/>
<dbReference type="KEGG" id="mlu:Mlut_05740"/>
<evidence type="ECO:0000313" key="2">
    <source>
        <dbReference type="EMBL" id="SQG49065.1"/>
    </source>
</evidence>
<dbReference type="STRING" id="465515.Mlut_05740"/>
<gene>
    <name evidence="1" type="ordered locus">Mlut_05740</name>
    <name evidence="2" type="ORF">NCTC2665_01596</name>
</gene>
<dbReference type="Gene3D" id="3.40.50.2000">
    <property type="entry name" value="Glycogen Phosphorylase B"/>
    <property type="match status" value="1"/>
</dbReference>
<dbReference type="Proteomes" id="UP000000738">
    <property type="component" value="Chromosome"/>
</dbReference>
<dbReference type="EMBL" id="CP001628">
    <property type="protein sequence ID" value="ACS30111.1"/>
    <property type="molecule type" value="Genomic_DNA"/>
</dbReference>
<keyword evidence="3" id="KW-1185">Reference proteome</keyword>
<evidence type="ECO:0000313" key="4">
    <source>
        <dbReference type="Proteomes" id="UP000248985"/>
    </source>
</evidence>
<proteinExistence type="predicted"/>
<accession>C5C9F9</accession>
<dbReference type="EnsemblBacteria" id="ACS30111">
    <property type="protein sequence ID" value="ACS30111"/>
    <property type="gene ID" value="Mlut_05740"/>
</dbReference>
<dbReference type="eggNOG" id="COG0438">
    <property type="taxonomic scope" value="Bacteria"/>
</dbReference>
<reference evidence="1" key="1">
    <citation type="submission" date="2009-05" db="EMBL/GenBank/DDBJ databases">
        <title>Complete sequence of Micrococcus luteus NCTC 2665.</title>
        <authorList>
            <consortium name="US DOE Joint Genome Institute"/>
            <person name="Lucas S."/>
            <person name="Copeland A."/>
            <person name="Lapidus A."/>
            <person name="Glavina del Rio T."/>
            <person name="Dalin E."/>
            <person name="Tice H."/>
            <person name="Bruce D."/>
            <person name="Goodwin L."/>
            <person name="Pitluck S."/>
            <person name="Lowry S."/>
            <person name="Larimer F."/>
            <person name="Land M."/>
            <person name="Hauser L."/>
            <person name="Kyrpides N."/>
            <person name="Lykidis A."/>
            <person name="Young M."/>
            <person name="Greenblatt C."/>
        </authorList>
    </citation>
    <scope>NUCLEOTIDE SEQUENCE</scope>
    <source>
        <strain evidence="1">NCTC 2665</strain>
    </source>
</reference>